<comment type="catalytic activity">
    <reaction evidence="6">
        <text>3-hydroxy-L-kynurenine + H2O = 3-hydroxyanthranilate + L-alanine + H(+)</text>
        <dbReference type="Rhea" id="RHEA:25143"/>
        <dbReference type="ChEBI" id="CHEBI:15377"/>
        <dbReference type="ChEBI" id="CHEBI:15378"/>
        <dbReference type="ChEBI" id="CHEBI:36559"/>
        <dbReference type="ChEBI" id="CHEBI:57972"/>
        <dbReference type="ChEBI" id="CHEBI:58125"/>
        <dbReference type="EC" id="3.7.1.3"/>
    </reaction>
</comment>
<comment type="function">
    <text evidence="4 6">Catalyzes the cleavage of L-kynurenine (L-Kyn) and L-3-hydroxykynurenine (L-3OHKyn) into anthranilic acid (AA) and 3-hydroxyanthranilic acid (3-OHAA), respectively.</text>
</comment>
<evidence type="ECO:0000313" key="8">
    <source>
        <dbReference type="Proteomes" id="UP001596138"/>
    </source>
</evidence>
<keyword evidence="3 4" id="KW-0663">Pyridoxal phosphate</keyword>
<keyword evidence="2 4" id="KW-0378">Hydrolase</keyword>
<feature type="modified residue" description="N6-(pyridoxal phosphate)lysine" evidence="4">
    <location>
        <position position="238"/>
    </location>
</feature>
<dbReference type="Gene3D" id="3.40.640.10">
    <property type="entry name" value="Type I PLP-dependent aspartate aminotransferase-like (Major domain)"/>
    <property type="match status" value="1"/>
</dbReference>
<dbReference type="InterPro" id="IPR015421">
    <property type="entry name" value="PyrdxlP-dep_Trfase_major"/>
</dbReference>
<proteinExistence type="inferred from homology"/>
<comment type="pathway">
    <text evidence="4 6">Amino-acid degradation; L-kynurenine degradation; L-alanine and anthranilate from L-kynurenine: step 1/1.</text>
</comment>
<dbReference type="GO" id="GO:0030429">
    <property type="term" value="F:kynureninase activity"/>
    <property type="evidence" value="ECO:0007669"/>
    <property type="project" value="UniProtKB-EC"/>
</dbReference>
<evidence type="ECO:0000256" key="3">
    <source>
        <dbReference type="ARBA" id="ARBA00022898"/>
    </source>
</evidence>
<feature type="binding site" evidence="4">
    <location>
        <position position="101"/>
    </location>
    <ligand>
        <name>pyridoxal 5'-phosphate</name>
        <dbReference type="ChEBI" id="CHEBI:597326"/>
    </ligand>
</feature>
<dbReference type="Gene3D" id="3.90.1150.10">
    <property type="entry name" value="Aspartate Aminotransferase, domain 1"/>
    <property type="match status" value="1"/>
</dbReference>
<sequence length="414" mass="43615">MTEATSRTYAESLDGSDPLAGFRLRFEIPDPAVVYLDGNSLGRLPAATADRISTVVHGEWGDRLIRSWSEGWMDRPFEVGDRLGAALLGAGPGETVVCDNTTVNLYKVLGAAMSMRPDRSTVVAHRGEFPTDRYVAAEVARSRSGSVKWLGPLDPSVPFPVSPVTANDVAAALHDDVAVVLLSVVDYRSAALADIGAITRAVHDEGALVVWDCSHAGGSVPLDLPGSGADFAVGCSYKFINGGPGAPAWIWAAPRHHGSMTNPIPGWMGHEDVFAMTGDYAPAPGIRRFMTGTPSAIALAAVDAGVALLEEAGMDAVRAKSTALTSYCIDLADSWLAPFGVEVATPRDPSQRGAHVTLRHPDALALTQALTDRGVIPDFRHPDGVRVGLAPLTTRFTDVHDGIASLRALLEALG</sequence>
<protein>
    <recommendedName>
        <fullName evidence="4 5">Kynureninase</fullName>
        <ecNumber evidence="4 5">3.7.1.3</ecNumber>
    </recommendedName>
    <alternativeName>
        <fullName evidence="4">L-kynurenine hydrolase</fullName>
    </alternativeName>
</protein>
<evidence type="ECO:0000256" key="2">
    <source>
        <dbReference type="ARBA" id="ARBA00022801"/>
    </source>
</evidence>
<comment type="subunit">
    <text evidence="4 6">Homodimer.</text>
</comment>
<feature type="binding site" evidence="4">
    <location>
        <position position="267"/>
    </location>
    <ligand>
        <name>pyridoxal 5'-phosphate</name>
        <dbReference type="ChEBI" id="CHEBI:597326"/>
    </ligand>
</feature>
<keyword evidence="1 4" id="KW-0662">Pyridine nucleotide biosynthesis</keyword>
<comment type="caution">
    <text evidence="4">Lacks conserved residue(s) required for the propagation of feature annotation.</text>
</comment>
<comment type="catalytic activity">
    <reaction evidence="4 6">
        <text>L-kynurenine + H2O = anthranilate + L-alanine + H(+)</text>
        <dbReference type="Rhea" id="RHEA:16813"/>
        <dbReference type="ChEBI" id="CHEBI:15377"/>
        <dbReference type="ChEBI" id="CHEBI:15378"/>
        <dbReference type="ChEBI" id="CHEBI:16567"/>
        <dbReference type="ChEBI" id="CHEBI:57959"/>
        <dbReference type="ChEBI" id="CHEBI:57972"/>
        <dbReference type="EC" id="3.7.1.3"/>
    </reaction>
</comment>
<dbReference type="RefSeq" id="WP_386763618.1">
    <property type="nucleotide sequence ID" value="NZ_JBHSTI010000002.1"/>
</dbReference>
<comment type="caution">
    <text evidence="7">The sequence shown here is derived from an EMBL/GenBank/DDBJ whole genome shotgun (WGS) entry which is preliminary data.</text>
</comment>
<reference evidence="8" key="1">
    <citation type="journal article" date="2019" name="Int. J. Syst. Evol. Microbiol.">
        <title>The Global Catalogue of Microorganisms (GCM) 10K type strain sequencing project: providing services to taxonomists for standard genome sequencing and annotation.</title>
        <authorList>
            <consortium name="The Broad Institute Genomics Platform"/>
            <consortium name="The Broad Institute Genome Sequencing Center for Infectious Disease"/>
            <person name="Wu L."/>
            <person name="Ma J."/>
        </authorList>
    </citation>
    <scope>NUCLEOTIDE SEQUENCE [LARGE SCALE GENOMIC DNA]</scope>
    <source>
        <strain evidence="8">CGMCC 4.7317</strain>
    </source>
</reference>
<feature type="binding site" evidence="4">
    <location>
        <position position="212"/>
    </location>
    <ligand>
        <name>pyridoxal 5'-phosphate</name>
        <dbReference type="ChEBI" id="CHEBI:597326"/>
    </ligand>
</feature>
<dbReference type="InterPro" id="IPR015424">
    <property type="entry name" value="PyrdxlP-dep_Trfase"/>
</dbReference>
<dbReference type="HAMAP" id="MF_01970">
    <property type="entry name" value="Kynureninase"/>
    <property type="match status" value="1"/>
</dbReference>
<evidence type="ECO:0000256" key="5">
    <source>
        <dbReference type="NCBIfam" id="TIGR01814"/>
    </source>
</evidence>
<comment type="pathway">
    <text evidence="4 6">Cofactor biosynthesis; NAD(+) biosynthesis; quinolinate from L-kynurenine: step 2/3.</text>
</comment>
<feature type="binding site" evidence="4">
    <location>
        <position position="293"/>
    </location>
    <ligand>
        <name>pyridoxal 5'-phosphate</name>
        <dbReference type="ChEBI" id="CHEBI:597326"/>
    </ligand>
</feature>
<dbReference type="InterPro" id="IPR010111">
    <property type="entry name" value="Kynureninase"/>
</dbReference>
<dbReference type="Proteomes" id="UP001596138">
    <property type="component" value="Unassembled WGS sequence"/>
</dbReference>
<feature type="binding site" evidence="4">
    <location>
        <position position="237"/>
    </location>
    <ligand>
        <name>pyridoxal 5'-phosphate</name>
        <dbReference type="ChEBI" id="CHEBI:597326"/>
    </ligand>
</feature>
<evidence type="ECO:0000256" key="1">
    <source>
        <dbReference type="ARBA" id="ARBA00022642"/>
    </source>
</evidence>
<dbReference type="EC" id="3.7.1.3" evidence="4 5"/>
<dbReference type="PIRSF" id="PIRSF038800">
    <property type="entry name" value="KYNU"/>
    <property type="match status" value="1"/>
</dbReference>
<evidence type="ECO:0000313" key="7">
    <source>
        <dbReference type="EMBL" id="MFC6236576.1"/>
    </source>
</evidence>
<dbReference type="PANTHER" id="PTHR14084">
    <property type="entry name" value="KYNURENINASE"/>
    <property type="match status" value="1"/>
</dbReference>
<comment type="cofactor">
    <cofactor evidence="4 6">
        <name>pyridoxal 5'-phosphate</name>
        <dbReference type="ChEBI" id="CHEBI:597326"/>
    </cofactor>
</comment>
<feature type="binding site" evidence="4">
    <location>
        <position position="215"/>
    </location>
    <ligand>
        <name>pyridoxal 5'-phosphate</name>
        <dbReference type="ChEBI" id="CHEBI:597326"/>
    </ligand>
</feature>
<evidence type="ECO:0000256" key="4">
    <source>
        <dbReference type="HAMAP-Rule" id="MF_01970"/>
    </source>
</evidence>
<keyword evidence="8" id="KW-1185">Reference proteome</keyword>
<feature type="binding site" evidence="4">
    <location>
        <begin position="129"/>
        <end position="132"/>
    </location>
    <ligand>
        <name>pyridoxal 5'-phosphate</name>
        <dbReference type="ChEBI" id="CHEBI:597326"/>
    </ligand>
</feature>
<dbReference type="EMBL" id="JBHSTI010000002">
    <property type="protein sequence ID" value="MFC6236576.1"/>
    <property type="molecule type" value="Genomic_DNA"/>
</dbReference>
<name>A0ABW1SVY1_9ACTN</name>
<comment type="similarity">
    <text evidence="4 6">Belongs to the kynureninase family.</text>
</comment>
<dbReference type="SUPFAM" id="SSF53383">
    <property type="entry name" value="PLP-dependent transferases"/>
    <property type="match status" value="1"/>
</dbReference>
<dbReference type="InterPro" id="IPR015422">
    <property type="entry name" value="PyrdxlP-dep_Trfase_small"/>
</dbReference>
<accession>A0ABW1SVY1</accession>
<dbReference type="PANTHER" id="PTHR14084:SF0">
    <property type="entry name" value="KYNURENINASE"/>
    <property type="match status" value="1"/>
</dbReference>
<gene>
    <name evidence="4 7" type="primary">kynU</name>
    <name evidence="7" type="ORF">ACFQGU_01700</name>
</gene>
<dbReference type="Pfam" id="PF22580">
    <property type="entry name" value="KYNU_C"/>
    <property type="match status" value="1"/>
</dbReference>
<organism evidence="7 8">
    <name type="scientific">Longivirga aurantiaca</name>
    <dbReference type="NCBI Taxonomy" id="1837743"/>
    <lineage>
        <taxon>Bacteria</taxon>
        <taxon>Bacillati</taxon>
        <taxon>Actinomycetota</taxon>
        <taxon>Actinomycetes</taxon>
        <taxon>Sporichthyales</taxon>
        <taxon>Sporichthyaceae</taxon>
        <taxon>Longivirga</taxon>
    </lineage>
</organism>
<evidence type="ECO:0000256" key="6">
    <source>
        <dbReference type="PIRNR" id="PIRNR038800"/>
    </source>
</evidence>
<dbReference type="NCBIfam" id="TIGR01814">
    <property type="entry name" value="kynureninase"/>
    <property type="match status" value="1"/>
</dbReference>
<feature type="binding site" evidence="4">
    <location>
        <position position="102"/>
    </location>
    <ligand>
        <name>pyridoxal 5'-phosphate</name>
        <dbReference type="ChEBI" id="CHEBI:597326"/>
    </ligand>
</feature>